<protein>
    <submittedName>
        <fullName evidence="7">Alanine-anticapsin ligase BacD</fullName>
        <ecNumber evidence="7">6.3.2.49</ecNumber>
    </submittedName>
</protein>
<evidence type="ECO:0000256" key="5">
    <source>
        <dbReference type="SAM" id="MobiDB-lite"/>
    </source>
</evidence>
<gene>
    <name evidence="7" type="primary">bacD_4</name>
    <name evidence="7" type="ORF">A4G23_05506</name>
</gene>
<dbReference type="Gene3D" id="3.30.470.20">
    <property type="entry name" value="ATP-grasp fold, B domain"/>
    <property type="match status" value="1"/>
</dbReference>
<keyword evidence="8" id="KW-1185">Reference proteome</keyword>
<evidence type="ECO:0000256" key="1">
    <source>
        <dbReference type="ARBA" id="ARBA00022598"/>
    </source>
</evidence>
<dbReference type="AlphaFoldDB" id="A0A1D8GAX2"/>
<keyword evidence="1 7" id="KW-0436">Ligase</keyword>
<keyword evidence="3 4" id="KW-0067">ATP-binding</keyword>
<evidence type="ECO:0000256" key="4">
    <source>
        <dbReference type="PROSITE-ProRule" id="PRU00409"/>
    </source>
</evidence>
<dbReference type="KEGG" id="srn:A4G23_05506"/>
<dbReference type="STRING" id="285473.A4G23_05506"/>
<dbReference type="InterPro" id="IPR052032">
    <property type="entry name" value="ATP-dep_AA_Ligase"/>
</dbReference>
<proteinExistence type="predicted"/>
<evidence type="ECO:0000313" key="7">
    <source>
        <dbReference type="EMBL" id="AOT62607.1"/>
    </source>
</evidence>
<dbReference type="PROSITE" id="PS50975">
    <property type="entry name" value="ATP_GRASP"/>
    <property type="match status" value="1"/>
</dbReference>
<feature type="compositionally biased region" description="Low complexity" evidence="5">
    <location>
        <begin position="429"/>
        <end position="439"/>
    </location>
</feature>
<dbReference type="OrthoDB" id="24041at2"/>
<dbReference type="EC" id="6.3.2.49" evidence="7"/>
<dbReference type="EMBL" id="CP017316">
    <property type="protein sequence ID" value="AOT62607.1"/>
    <property type="molecule type" value="Genomic_DNA"/>
</dbReference>
<evidence type="ECO:0000256" key="2">
    <source>
        <dbReference type="ARBA" id="ARBA00022741"/>
    </source>
</evidence>
<sequence>MTRPPRLAVVYDDGAVSPGELGVGLAGTADAVFLVPDSPHVAAMRPVLRQLGAVHGLTGDAARDAALVRRLAPDAITTFSELMIRTTAALAEAAQLPYHRPATALLLTDKTLQRAALRRAGVDDVRHASLASPADWPAALAAVGLPAVVKPVRGAGSRHTHPVYEEERAARLVAEVFAGLPDAPPGVPRLVVEELLTGRPSGPLGDYVSVESLCGADGVAHLAVSGKLPLVRPFREPGRYWPHHLAPAEERAVLDLVTRALGALGVRHGLTHTEVKLTPAGPRIIEVNGRLGGHVNGLARTACGVDLVRAAALHALGRHPGVGRLRPGRVHFQHNGLAPTEPCRLLGVHGAARVRARDGVSGYRVFARVGQRLPGGVMTRELDVVWGIADDHDAMVRLIRGALGELSYEFGFADGPRTVAAADCGAWQDGAARPPYDAPAGRRDADARDDVTPR</sequence>
<dbReference type="PANTHER" id="PTHR43585">
    <property type="entry name" value="FUMIPYRROLE BIOSYNTHESIS PROTEIN C"/>
    <property type="match status" value="1"/>
</dbReference>
<dbReference type="GO" id="GO:0005524">
    <property type="term" value="F:ATP binding"/>
    <property type="evidence" value="ECO:0007669"/>
    <property type="project" value="UniProtKB-UniRule"/>
</dbReference>
<evidence type="ECO:0000256" key="3">
    <source>
        <dbReference type="ARBA" id="ARBA00022840"/>
    </source>
</evidence>
<evidence type="ECO:0000313" key="8">
    <source>
        <dbReference type="Proteomes" id="UP000095349"/>
    </source>
</evidence>
<dbReference type="GO" id="GO:0046872">
    <property type="term" value="F:metal ion binding"/>
    <property type="evidence" value="ECO:0007669"/>
    <property type="project" value="InterPro"/>
</dbReference>
<dbReference type="InterPro" id="IPR011761">
    <property type="entry name" value="ATP-grasp"/>
</dbReference>
<dbReference type="RefSeq" id="WP_069979359.1">
    <property type="nucleotide sequence ID" value="NZ_CP017316.1"/>
</dbReference>
<dbReference type="PATRIC" id="fig|285473.5.peg.5806"/>
<feature type="domain" description="ATP-grasp" evidence="6">
    <location>
        <begin position="114"/>
        <end position="316"/>
    </location>
</feature>
<name>A0A1D8GAX2_9ACTN</name>
<dbReference type="SUPFAM" id="SSF56059">
    <property type="entry name" value="Glutathione synthetase ATP-binding domain-like"/>
    <property type="match status" value="1"/>
</dbReference>
<feature type="region of interest" description="Disordered" evidence="5">
    <location>
        <begin position="429"/>
        <end position="454"/>
    </location>
</feature>
<dbReference type="GO" id="GO:0034026">
    <property type="term" value="F:L-amino-acid alpha-ligase activity"/>
    <property type="evidence" value="ECO:0007669"/>
    <property type="project" value="UniProtKB-EC"/>
</dbReference>
<keyword evidence="2 4" id="KW-0547">Nucleotide-binding</keyword>
<organism evidence="7 8">
    <name type="scientific">Streptomyces rubrolavendulae</name>
    <dbReference type="NCBI Taxonomy" id="285473"/>
    <lineage>
        <taxon>Bacteria</taxon>
        <taxon>Bacillati</taxon>
        <taxon>Actinomycetota</taxon>
        <taxon>Actinomycetes</taxon>
        <taxon>Kitasatosporales</taxon>
        <taxon>Streptomycetaceae</taxon>
        <taxon>Streptomyces</taxon>
    </lineage>
</organism>
<evidence type="ECO:0000259" key="6">
    <source>
        <dbReference type="PROSITE" id="PS50975"/>
    </source>
</evidence>
<dbReference type="Proteomes" id="UP000095349">
    <property type="component" value="Chromosome"/>
</dbReference>
<reference evidence="7 8" key="1">
    <citation type="submission" date="2016-09" db="EMBL/GenBank/DDBJ databases">
        <title>Streptomyces rubrolavendulae MJM4426 Genome sequencing and assembly.</title>
        <authorList>
            <person name="Kim J.-G."/>
        </authorList>
    </citation>
    <scope>NUCLEOTIDE SEQUENCE [LARGE SCALE GENOMIC DNA]</scope>
    <source>
        <strain evidence="7 8">MJM4426</strain>
    </source>
</reference>
<accession>A0A1D8GAX2</accession>
<dbReference type="GeneID" id="33066269"/>
<dbReference type="PANTHER" id="PTHR43585:SF2">
    <property type="entry name" value="ATP-GRASP ENZYME FSQD"/>
    <property type="match status" value="1"/>
</dbReference>
<feature type="compositionally biased region" description="Basic and acidic residues" evidence="5">
    <location>
        <begin position="440"/>
        <end position="454"/>
    </location>
</feature>